<keyword evidence="4" id="KW-1185">Reference proteome</keyword>
<sequence length="273" mass="30963">MHSLLSSVMTKALDDEIFPGAVLLVSHKGNILYHEPFGVADLDTQDKISHESFFDLASLTKPLATALSFMKLVETGLVSLETKVCEIIDDFRVSDKSRISIDHLLRHTSGLASHRPFFESIKCETSGWSFEKGKEVQSMIRRSIVNEKLESLPGQCQKYSDLGYMVLCWIVEEVTGRLFDEYVYGELFAPMEIGDLFFVRLPPAQKEIISSIPQSFEALHTQNFNRSVFVSTEKCPWRKKLCGERFMMIMHGLQVVLMGMPVYLVRHTLSGNS</sequence>
<dbReference type="AlphaFoldDB" id="A0A1W1H8Y5"/>
<dbReference type="InterPro" id="IPR050789">
    <property type="entry name" value="Diverse_Enzym_Activities"/>
</dbReference>
<dbReference type="PANTHER" id="PTHR43283:SF11">
    <property type="entry name" value="BETA-LACTAMASE-RELATED DOMAIN-CONTAINING PROTEIN"/>
    <property type="match status" value="1"/>
</dbReference>
<feature type="domain" description="Beta-lactamase-related" evidence="2">
    <location>
        <begin position="9"/>
        <end position="206"/>
    </location>
</feature>
<dbReference type="SUPFAM" id="SSF56601">
    <property type="entry name" value="beta-lactamase/transpeptidase-like"/>
    <property type="match status" value="1"/>
</dbReference>
<protein>
    <recommendedName>
        <fullName evidence="2">Beta-lactamase-related domain-containing protein</fullName>
    </recommendedName>
</protein>
<dbReference type="InterPro" id="IPR001466">
    <property type="entry name" value="Beta-lactam-related"/>
</dbReference>
<evidence type="ECO:0000259" key="2">
    <source>
        <dbReference type="Pfam" id="PF00144"/>
    </source>
</evidence>
<dbReference type="STRING" id="1246637.MTBBW1_1650002"/>
<organism evidence="3 4">
    <name type="scientific">Desulfamplus magnetovallimortis</name>
    <dbReference type="NCBI Taxonomy" id="1246637"/>
    <lineage>
        <taxon>Bacteria</taxon>
        <taxon>Pseudomonadati</taxon>
        <taxon>Thermodesulfobacteriota</taxon>
        <taxon>Desulfobacteria</taxon>
        <taxon>Desulfobacterales</taxon>
        <taxon>Desulfobacteraceae</taxon>
        <taxon>Desulfamplus</taxon>
    </lineage>
</organism>
<gene>
    <name evidence="3" type="ORF">MTBBW1_1650002</name>
</gene>
<evidence type="ECO:0000313" key="3">
    <source>
        <dbReference type="EMBL" id="SLM28960.1"/>
    </source>
</evidence>
<dbReference type="Proteomes" id="UP000191931">
    <property type="component" value="Unassembled WGS sequence"/>
</dbReference>
<dbReference type="PANTHER" id="PTHR43283">
    <property type="entry name" value="BETA-LACTAMASE-RELATED"/>
    <property type="match status" value="1"/>
</dbReference>
<dbReference type="EMBL" id="FWEV01000074">
    <property type="protein sequence ID" value="SLM28960.1"/>
    <property type="molecule type" value="Genomic_DNA"/>
</dbReference>
<accession>A0A1W1H8Y5</accession>
<proteinExistence type="predicted"/>
<dbReference type="OrthoDB" id="9809635at2"/>
<name>A0A1W1H8Y5_9BACT</name>
<evidence type="ECO:0000256" key="1">
    <source>
        <dbReference type="ARBA" id="ARBA00022801"/>
    </source>
</evidence>
<dbReference type="InterPro" id="IPR012338">
    <property type="entry name" value="Beta-lactam/transpept-like"/>
</dbReference>
<reference evidence="3 4" key="1">
    <citation type="submission" date="2017-03" db="EMBL/GenBank/DDBJ databases">
        <authorList>
            <person name="Afonso C.L."/>
            <person name="Miller P.J."/>
            <person name="Scott M.A."/>
            <person name="Spackman E."/>
            <person name="Goraichik I."/>
            <person name="Dimitrov K.M."/>
            <person name="Suarez D.L."/>
            <person name="Swayne D.E."/>
        </authorList>
    </citation>
    <scope>NUCLEOTIDE SEQUENCE [LARGE SCALE GENOMIC DNA]</scope>
    <source>
        <strain evidence="3">PRJEB14757</strain>
    </source>
</reference>
<dbReference type="GO" id="GO:0016787">
    <property type="term" value="F:hydrolase activity"/>
    <property type="evidence" value="ECO:0007669"/>
    <property type="project" value="UniProtKB-KW"/>
</dbReference>
<dbReference type="Pfam" id="PF00144">
    <property type="entry name" value="Beta-lactamase"/>
    <property type="match status" value="1"/>
</dbReference>
<dbReference type="RefSeq" id="WP_139786808.1">
    <property type="nucleotide sequence ID" value="NZ_LT828550.1"/>
</dbReference>
<dbReference type="Gene3D" id="3.40.710.10">
    <property type="entry name" value="DD-peptidase/beta-lactamase superfamily"/>
    <property type="match status" value="1"/>
</dbReference>
<keyword evidence="1" id="KW-0378">Hydrolase</keyword>
<evidence type="ECO:0000313" key="4">
    <source>
        <dbReference type="Proteomes" id="UP000191931"/>
    </source>
</evidence>